<dbReference type="InterPro" id="IPR002925">
    <property type="entry name" value="Dienelactn_hydro"/>
</dbReference>
<organism evidence="2 3">
    <name type="scientific">Amycolatopsis keratiniphila</name>
    <dbReference type="NCBI Taxonomy" id="129921"/>
    <lineage>
        <taxon>Bacteria</taxon>
        <taxon>Bacillati</taxon>
        <taxon>Actinomycetota</taxon>
        <taxon>Actinomycetes</taxon>
        <taxon>Pseudonocardiales</taxon>
        <taxon>Pseudonocardiaceae</taxon>
        <taxon>Amycolatopsis</taxon>
        <taxon>Amycolatopsis japonica group</taxon>
    </lineage>
</organism>
<keyword evidence="3" id="KW-1185">Reference proteome</keyword>
<feature type="domain" description="Dienelactone hydrolase" evidence="1">
    <location>
        <begin position="54"/>
        <end position="281"/>
    </location>
</feature>
<dbReference type="EMBL" id="CP003410">
    <property type="protein sequence ID" value="AGM06520.1"/>
    <property type="molecule type" value="Genomic_DNA"/>
</dbReference>
<reference evidence="2 3" key="1">
    <citation type="journal article" date="2013" name="BMC Genomics">
        <title>ContigScape: a Cytoscape plugin facilitating microbial genome gap closing.</title>
        <authorList>
            <person name="Tang B."/>
            <person name="Wang Q."/>
            <person name="Yang M."/>
            <person name="Xie F."/>
            <person name="Zhu Y."/>
            <person name="Zhuo Y."/>
            <person name="Wang S."/>
            <person name="Gao H."/>
            <person name="Ding X."/>
            <person name="Zhang L."/>
            <person name="Zhao G."/>
            <person name="Zheng H."/>
        </authorList>
    </citation>
    <scope>NUCLEOTIDE SEQUENCE [LARGE SCALE GENOMIC DNA]</scope>
    <source>
        <strain evidence="2 3">HCCB10007</strain>
    </source>
</reference>
<evidence type="ECO:0000313" key="3">
    <source>
        <dbReference type="Proteomes" id="UP000013968"/>
    </source>
</evidence>
<dbReference type="SUPFAM" id="SSF53474">
    <property type="entry name" value="alpha/beta-Hydrolases"/>
    <property type="match status" value="1"/>
</dbReference>
<dbReference type="PANTHER" id="PTHR46623:SF10">
    <property type="entry name" value="CARBOXYMETHYLENEBUTENOLIDASE HOMOLOG"/>
    <property type="match status" value="1"/>
</dbReference>
<dbReference type="PANTHER" id="PTHR46623">
    <property type="entry name" value="CARBOXYMETHYLENEBUTENOLIDASE-RELATED"/>
    <property type="match status" value="1"/>
</dbReference>
<dbReference type="InterPro" id="IPR029058">
    <property type="entry name" value="AB_hydrolase_fold"/>
</dbReference>
<accession>R4SVH2</accession>
<evidence type="ECO:0000313" key="2">
    <source>
        <dbReference type="EMBL" id="AGM06520.1"/>
    </source>
</evidence>
<dbReference type="Proteomes" id="UP000013968">
    <property type="component" value="Chromosome"/>
</dbReference>
<dbReference type="Pfam" id="PF01738">
    <property type="entry name" value="DLH"/>
    <property type="match status" value="1"/>
</dbReference>
<name>R4SVH2_9PSEU</name>
<dbReference type="AlphaFoldDB" id="R4SVH2"/>
<dbReference type="Gene3D" id="3.40.50.1820">
    <property type="entry name" value="alpha/beta hydrolase"/>
    <property type="match status" value="1"/>
</dbReference>
<gene>
    <name evidence="2" type="ORF">AORI_3935</name>
</gene>
<dbReference type="KEGG" id="aoi:AORI_3935"/>
<dbReference type="InterPro" id="IPR051049">
    <property type="entry name" value="Dienelactone_hydrolase-like"/>
</dbReference>
<evidence type="ECO:0000259" key="1">
    <source>
        <dbReference type="Pfam" id="PF01738"/>
    </source>
</evidence>
<sequence length="285" mass="31043">MRSWRPLSPRPGWTIGCARAGLDRLRSRYVDEKASTAIPSITLNIPTSDGRSDAFAAYPGEGGTHPGVLLYPDAFGPRPVLWDMARELADHGYYVLVPNVFYRHRPAPVFDLPEHITAEHRPELFGQIMPLIEAHTTERVLSDARAYLDFLTAQPEIAAGPVATIGYCLGAVLAMRTATAYPDQVAAVAGFHPGALVTDQPDSPHRQIPGLTAKVHLGLAEGDMTPEAITEISHAFDAAGVEYSCEIYPGTVHGYTMSDTDAFNADGSRRHWERLLALLESTLKS</sequence>
<dbReference type="PATRIC" id="fig|1156913.3.peg.4018"/>
<dbReference type="HOGENOM" id="CLU_054590_7_3_11"/>
<dbReference type="GO" id="GO:0016787">
    <property type="term" value="F:hydrolase activity"/>
    <property type="evidence" value="ECO:0007669"/>
    <property type="project" value="InterPro"/>
</dbReference>
<protein>
    <submittedName>
        <fullName evidence="2">Carboxymethylenebutenolidase</fullName>
    </submittedName>
</protein>
<proteinExistence type="predicted"/>